<sequence>MSLEQTEEEQIEALKGWLRKNGSALILGLALGLAAIGGYRFWVDYQGGQSQKASIVYSNMQNYLISGDQAGVFAVGKQLVELFPGTPYAALAALGMARMSVESHSLDAAEVHLRWVIKNANEDGLKNIARLRLARVLAAEKKYDAALGLVNQSNQGSYTSLYSEIRGDILVAQKQPEQARSAYQQALNTIAKDDRRRAFIEMKLNNLPAIDSAQG</sequence>
<dbReference type="PANTHER" id="PTHR38035:SF1">
    <property type="entry name" value="ANCILLARY SECYEG TRANSLOCON SUBUNIT"/>
    <property type="match status" value="1"/>
</dbReference>
<evidence type="ECO:0000256" key="8">
    <source>
        <dbReference type="ARBA" id="ARBA00024235"/>
    </source>
</evidence>
<organism evidence="11">
    <name type="scientific">hydrothermal vent metagenome</name>
    <dbReference type="NCBI Taxonomy" id="652676"/>
    <lineage>
        <taxon>unclassified sequences</taxon>
        <taxon>metagenomes</taxon>
        <taxon>ecological metagenomes</taxon>
    </lineage>
</organism>
<evidence type="ECO:0000256" key="5">
    <source>
        <dbReference type="ARBA" id="ARBA00023136"/>
    </source>
</evidence>
<comment type="subcellular location">
    <subcellularLocation>
        <location evidence="1">Cell membrane</location>
        <topology evidence="1">Single-pass type II membrane protein</topology>
    </subcellularLocation>
</comment>
<dbReference type="PIRSF" id="PIRSF006170">
    <property type="entry name" value="YfgM"/>
    <property type="match status" value="1"/>
</dbReference>
<dbReference type="InterPro" id="IPR018704">
    <property type="entry name" value="SecYEG/CpoB_TPR"/>
</dbReference>
<keyword evidence="2" id="KW-1003">Cell membrane</keyword>
<dbReference type="Gene3D" id="1.25.40.10">
    <property type="entry name" value="Tetratricopeptide repeat domain"/>
    <property type="match status" value="1"/>
</dbReference>
<gene>
    <name evidence="11" type="ORF">MNBD_GAMMA24-2537</name>
</gene>
<keyword evidence="3 9" id="KW-0812">Transmembrane</keyword>
<evidence type="ECO:0000256" key="9">
    <source>
        <dbReference type="SAM" id="Phobius"/>
    </source>
</evidence>
<feature type="domain" description="Ancillary SecYEG translocon subunit/Cell division coordinator CpoB TPR" evidence="10">
    <location>
        <begin position="15"/>
        <end position="208"/>
    </location>
</feature>
<reference evidence="11" key="1">
    <citation type="submission" date="2018-06" db="EMBL/GenBank/DDBJ databases">
        <authorList>
            <person name="Zhirakovskaya E."/>
        </authorList>
    </citation>
    <scope>NUCLEOTIDE SEQUENCE</scope>
</reference>
<dbReference type="InterPro" id="IPR026039">
    <property type="entry name" value="YfgM"/>
</dbReference>
<evidence type="ECO:0000256" key="2">
    <source>
        <dbReference type="ARBA" id="ARBA00022475"/>
    </source>
</evidence>
<evidence type="ECO:0000256" key="4">
    <source>
        <dbReference type="ARBA" id="ARBA00022989"/>
    </source>
</evidence>
<keyword evidence="4 9" id="KW-1133">Transmembrane helix</keyword>
<evidence type="ECO:0000259" key="10">
    <source>
        <dbReference type="Pfam" id="PF09976"/>
    </source>
</evidence>
<comment type="similarity">
    <text evidence="7">Belongs to the YfgM family.</text>
</comment>
<keyword evidence="5 9" id="KW-0472">Membrane</keyword>
<dbReference type="SUPFAM" id="SSF48452">
    <property type="entry name" value="TPR-like"/>
    <property type="match status" value="1"/>
</dbReference>
<proteinExistence type="inferred from homology"/>
<protein>
    <recommendedName>
        <fullName evidence="8">Ancillary SecYEG translocon subunit</fullName>
    </recommendedName>
</protein>
<evidence type="ECO:0000256" key="1">
    <source>
        <dbReference type="ARBA" id="ARBA00004401"/>
    </source>
</evidence>
<dbReference type="PANTHER" id="PTHR38035">
    <property type="entry name" value="UPF0070 PROTEIN YFGM"/>
    <property type="match status" value="1"/>
</dbReference>
<dbReference type="InterPro" id="IPR011990">
    <property type="entry name" value="TPR-like_helical_dom_sf"/>
</dbReference>
<evidence type="ECO:0000256" key="7">
    <source>
        <dbReference type="ARBA" id="ARBA00024197"/>
    </source>
</evidence>
<feature type="transmembrane region" description="Helical" evidence="9">
    <location>
        <begin position="24"/>
        <end position="42"/>
    </location>
</feature>
<dbReference type="AlphaFoldDB" id="A0A3B1BDF6"/>
<dbReference type="EMBL" id="UOFZ01000158">
    <property type="protein sequence ID" value="VAX14132.1"/>
    <property type="molecule type" value="Genomic_DNA"/>
</dbReference>
<keyword evidence="6" id="KW-0143">Chaperone</keyword>
<evidence type="ECO:0000313" key="11">
    <source>
        <dbReference type="EMBL" id="VAX14132.1"/>
    </source>
</evidence>
<dbReference type="GO" id="GO:0005886">
    <property type="term" value="C:plasma membrane"/>
    <property type="evidence" value="ECO:0007669"/>
    <property type="project" value="UniProtKB-SubCell"/>
</dbReference>
<dbReference type="Pfam" id="PF09976">
    <property type="entry name" value="TPR_21"/>
    <property type="match status" value="1"/>
</dbReference>
<dbReference type="GO" id="GO:0044877">
    <property type="term" value="F:protein-containing complex binding"/>
    <property type="evidence" value="ECO:0007669"/>
    <property type="project" value="InterPro"/>
</dbReference>
<name>A0A3B1BDF6_9ZZZZ</name>
<accession>A0A3B1BDF6</accession>
<evidence type="ECO:0000256" key="6">
    <source>
        <dbReference type="ARBA" id="ARBA00023186"/>
    </source>
</evidence>
<evidence type="ECO:0000256" key="3">
    <source>
        <dbReference type="ARBA" id="ARBA00022692"/>
    </source>
</evidence>